<dbReference type="Proteomes" id="UP000642107">
    <property type="component" value="Unassembled WGS sequence"/>
</dbReference>
<dbReference type="NCBIfam" id="NF005743">
    <property type="entry name" value="PRK07567.1"/>
    <property type="match status" value="1"/>
</dbReference>
<sequence length="243" mass="25885">MKPFVLLATRAEDVIADVEHAAYLELGGLAPDELWRVRLDQGPMPALDLDDVSGVIVAGSPFTSSDPAASKSATQLRVEREISALLDDVLARDIPYLGACYGVGTLGTKIGAVVGTTYGEEAGTVDVTLTDAGRTDPLLAGLPDVFAAYVGHKEAITTLPPSAVVLATGTACPVQMFRVGTNAYATQFHPELTRDAYVQRLEAYAGHGYYPPEQAEQVLATARASDAPVPRRILRRFVELFGR</sequence>
<dbReference type="Pfam" id="PF00117">
    <property type="entry name" value="GATase"/>
    <property type="match status" value="1"/>
</dbReference>
<reference evidence="2 3" key="1">
    <citation type="submission" date="2020-09" db="EMBL/GenBank/DDBJ databases">
        <title>Flavimobilis rhizosphaerae sp. nov., isolated from rhizosphere soil of Spartina alterniflora.</title>
        <authorList>
            <person name="Hanqin C."/>
        </authorList>
    </citation>
    <scope>NUCLEOTIDE SEQUENCE [LARGE SCALE GENOMIC DNA]</scope>
    <source>
        <strain evidence="2 3">GY 10621</strain>
    </source>
</reference>
<dbReference type="PROSITE" id="PS51273">
    <property type="entry name" value="GATASE_TYPE_1"/>
    <property type="match status" value="1"/>
</dbReference>
<protein>
    <submittedName>
        <fullName evidence="2">Glutamine amidotransferase</fullName>
    </submittedName>
</protein>
<dbReference type="CDD" id="cd01741">
    <property type="entry name" value="GATase1_1"/>
    <property type="match status" value="1"/>
</dbReference>
<evidence type="ECO:0000259" key="1">
    <source>
        <dbReference type="Pfam" id="PF00117"/>
    </source>
</evidence>
<gene>
    <name evidence="2" type="ORF">IGS67_06825</name>
</gene>
<dbReference type="PANTHER" id="PTHR42695">
    <property type="entry name" value="GLUTAMINE AMIDOTRANSFERASE YLR126C-RELATED"/>
    <property type="match status" value="1"/>
</dbReference>
<accession>A0ABR9DT95</accession>
<evidence type="ECO:0000313" key="3">
    <source>
        <dbReference type="Proteomes" id="UP000642107"/>
    </source>
</evidence>
<keyword evidence="2" id="KW-0315">Glutamine amidotransferase</keyword>
<organism evidence="2 3">
    <name type="scientific">Flavimobilis rhizosphaerae</name>
    <dbReference type="NCBI Taxonomy" id="2775421"/>
    <lineage>
        <taxon>Bacteria</taxon>
        <taxon>Bacillati</taxon>
        <taxon>Actinomycetota</taxon>
        <taxon>Actinomycetes</taxon>
        <taxon>Micrococcales</taxon>
        <taxon>Jonesiaceae</taxon>
        <taxon>Flavimobilis</taxon>
    </lineage>
</organism>
<dbReference type="InterPro" id="IPR029062">
    <property type="entry name" value="Class_I_gatase-like"/>
</dbReference>
<evidence type="ECO:0000313" key="2">
    <source>
        <dbReference type="EMBL" id="MBD9699205.1"/>
    </source>
</evidence>
<dbReference type="InterPro" id="IPR017926">
    <property type="entry name" value="GATASE"/>
</dbReference>
<feature type="domain" description="Glutamine amidotransferase" evidence="1">
    <location>
        <begin position="50"/>
        <end position="194"/>
    </location>
</feature>
<dbReference type="PANTHER" id="PTHR42695:SF5">
    <property type="entry name" value="GLUTAMINE AMIDOTRANSFERASE YLR126C-RELATED"/>
    <property type="match status" value="1"/>
</dbReference>
<comment type="caution">
    <text evidence="2">The sequence shown here is derived from an EMBL/GenBank/DDBJ whole genome shotgun (WGS) entry which is preliminary data.</text>
</comment>
<dbReference type="SUPFAM" id="SSF52317">
    <property type="entry name" value="Class I glutamine amidotransferase-like"/>
    <property type="match status" value="1"/>
</dbReference>
<dbReference type="EMBL" id="JACZDF010000003">
    <property type="protein sequence ID" value="MBD9699205.1"/>
    <property type="molecule type" value="Genomic_DNA"/>
</dbReference>
<name>A0ABR9DT95_9MICO</name>
<dbReference type="InterPro" id="IPR044992">
    <property type="entry name" value="ChyE-like"/>
</dbReference>
<proteinExistence type="predicted"/>
<keyword evidence="3" id="KW-1185">Reference proteome</keyword>
<dbReference type="RefSeq" id="WP_192279084.1">
    <property type="nucleotide sequence ID" value="NZ_JACZDF010000003.1"/>
</dbReference>
<dbReference type="Gene3D" id="3.40.50.880">
    <property type="match status" value="1"/>
</dbReference>